<organism evidence="3 4">
    <name type="scientific">Aggregatimonas sangjinii</name>
    <dbReference type="NCBI Taxonomy" id="2583587"/>
    <lineage>
        <taxon>Bacteria</taxon>
        <taxon>Pseudomonadati</taxon>
        <taxon>Bacteroidota</taxon>
        <taxon>Flavobacteriia</taxon>
        <taxon>Flavobacteriales</taxon>
        <taxon>Flavobacteriaceae</taxon>
        <taxon>Aggregatimonas</taxon>
    </lineage>
</organism>
<dbReference type="GO" id="GO:0004622">
    <property type="term" value="F:phosphatidylcholine lysophospholipase activity"/>
    <property type="evidence" value="ECO:0007669"/>
    <property type="project" value="TreeGrafter"/>
</dbReference>
<dbReference type="InterPro" id="IPR051532">
    <property type="entry name" value="Ester_Hydrolysis_Enzymes"/>
</dbReference>
<name>A0A5B7SPF4_9FLAO</name>
<sequence>MTGHGLLFRKLYLLVPLWLFVSCSASDINTPEDKEATLRYLALGDSYTIGESVSASASFPMKLTTKLNEQLDKKTKVDILATTGWRTDNLLNAMEAQALSTDYDIVTLLIGVNNQFQNRPFSQYETEFNTLLEQAIELAKGENNSVFVISIPDYAYTPFSANSDREQISSDIDRYNDYAEETAIASGIRFINITDITRMGLEEPELIASDGLHPSGEAYRRFVERLFPLVRSHLSE</sequence>
<dbReference type="Pfam" id="PF13472">
    <property type="entry name" value="Lipase_GDSL_2"/>
    <property type="match status" value="1"/>
</dbReference>
<dbReference type="RefSeq" id="WP_138851235.1">
    <property type="nucleotide sequence ID" value="NZ_CP040710.1"/>
</dbReference>
<dbReference type="CDD" id="cd01832">
    <property type="entry name" value="SGNH_hydrolase_like_1"/>
    <property type="match status" value="1"/>
</dbReference>
<protein>
    <submittedName>
        <fullName evidence="3">SGNH/GDSL hydrolase family protein</fullName>
    </submittedName>
</protein>
<dbReference type="InterPro" id="IPR036514">
    <property type="entry name" value="SGNH_hydro_sf"/>
</dbReference>
<gene>
    <name evidence="3" type="ORF">FGM00_01615</name>
</gene>
<feature type="chain" id="PRO_5023107967" evidence="1">
    <location>
        <begin position="26"/>
        <end position="236"/>
    </location>
</feature>
<keyword evidence="4" id="KW-1185">Reference proteome</keyword>
<keyword evidence="1" id="KW-0732">Signal</keyword>
<dbReference type="Proteomes" id="UP000310017">
    <property type="component" value="Chromosome"/>
</dbReference>
<dbReference type="InterPro" id="IPR013830">
    <property type="entry name" value="SGNH_hydro"/>
</dbReference>
<accession>A0A5B7SPF4</accession>
<feature type="domain" description="SGNH hydrolase-type esterase" evidence="2">
    <location>
        <begin position="42"/>
        <end position="221"/>
    </location>
</feature>
<evidence type="ECO:0000313" key="4">
    <source>
        <dbReference type="Proteomes" id="UP000310017"/>
    </source>
</evidence>
<dbReference type="Gene3D" id="3.40.50.1110">
    <property type="entry name" value="SGNH hydrolase"/>
    <property type="match status" value="1"/>
</dbReference>
<dbReference type="PANTHER" id="PTHR30383">
    <property type="entry name" value="THIOESTERASE 1/PROTEASE 1/LYSOPHOSPHOLIPASE L1"/>
    <property type="match status" value="1"/>
</dbReference>
<dbReference type="KEGG" id="asag:FGM00_01615"/>
<reference evidence="3 4" key="1">
    <citation type="submission" date="2019-05" db="EMBL/GenBank/DDBJ databases">
        <title>Genome sequencing of F202Z8.</title>
        <authorList>
            <person name="Kwon Y.M."/>
        </authorList>
    </citation>
    <scope>NUCLEOTIDE SEQUENCE [LARGE SCALE GENOMIC DNA]</scope>
    <source>
        <strain evidence="3 4">F202Z8</strain>
    </source>
</reference>
<dbReference type="AlphaFoldDB" id="A0A5B7SPF4"/>
<evidence type="ECO:0000259" key="2">
    <source>
        <dbReference type="Pfam" id="PF13472"/>
    </source>
</evidence>
<keyword evidence="3" id="KW-0378">Hydrolase</keyword>
<evidence type="ECO:0000313" key="3">
    <source>
        <dbReference type="EMBL" id="QCW98880.1"/>
    </source>
</evidence>
<evidence type="ECO:0000256" key="1">
    <source>
        <dbReference type="SAM" id="SignalP"/>
    </source>
</evidence>
<dbReference type="EMBL" id="CP040710">
    <property type="protein sequence ID" value="QCW98880.1"/>
    <property type="molecule type" value="Genomic_DNA"/>
</dbReference>
<dbReference type="SUPFAM" id="SSF52266">
    <property type="entry name" value="SGNH hydrolase"/>
    <property type="match status" value="1"/>
</dbReference>
<feature type="signal peptide" evidence="1">
    <location>
        <begin position="1"/>
        <end position="25"/>
    </location>
</feature>
<dbReference type="PANTHER" id="PTHR30383:SF5">
    <property type="entry name" value="SGNH HYDROLASE-TYPE ESTERASE DOMAIN-CONTAINING PROTEIN"/>
    <property type="match status" value="1"/>
</dbReference>
<proteinExistence type="predicted"/>
<dbReference type="OrthoDB" id="158267at2"/>